<evidence type="ECO:0000313" key="2">
    <source>
        <dbReference type="EMBL" id="GAA3542729.1"/>
    </source>
</evidence>
<organism evidence="2 3">
    <name type="scientific">Amycolatopsis ultiminotia</name>
    <dbReference type="NCBI Taxonomy" id="543629"/>
    <lineage>
        <taxon>Bacteria</taxon>
        <taxon>Bacillati</taxon>
        <taxon>Actinomycetota</taxon>
        <taxon>Actinomycetes</taxon>
        <taxon>Pseudonocardiales</taxon>
        <taxon>Pseudonocardiaceae</taxon>
        <taxon>Amycolatopsis</taxon>
    </lineage>
</organism>
<evidence type="ECO:0000256" key="1">
    <source>
        <dbReference type="SAM" id="MobiDB-lite"/>
    </source>
</evidence>
<sequence>MPAPDELTDEGEGGIDVAGCTAADHDDVLAHEESFPDGEAPGAQEGDRPNGERPEESRRDQCRRKRTKIVMGDTVPAGRRTGQPFSRRPGSGQRRRTGFPGVTGVYLVALWRRSGAVGLSAAGRAPPISNVTNPSNTGRCRQAAVYAFEPAGGGRSEPILMDDRIPADPAITRTHFLSGVGQHTWNGLDDNNQAAEVIITFLGGGPAPLPVRPGKIHRGPLRDAHYFSQPWTLWYKLHTSHTWGLA</sequence>
<comment type="caution">
    <text evidence="2">The sequence shown here is derived from an EMBL/GenBank/DDBJ whole genome shotgun (WGS) entry which is preliminary data.</text>
</comment>
<feature type="region of interest" description="Disordered" evidence="1">
    <location>
        <begin position="1"/>
        <end position="98"/>
    </location>
</feature>
<dbReference type="EMBL" id="BAAAZN010000005">
    <property type="protein sequence ID" value="GAA3542729.1"/>
    <property type="molecule type" value="Genomic_DNA"/>
</dbReference>
<feature type="compositionally biased region" description="Basic and acidic residues" evidence="1">
    <location>
        <begin position="23"/>
        <end position="34"/>
    </location>
</feature>
<dbReference type="Proteomes" id="UP001500689">
    <property type="component" value="Unassembled WGS sequence"/>
</dbReference>
<feature type="compositionally biased region" description="Basic and acidic residues" evidence="1">
    <location>
        <begin position="45"/>
        <end position="60"/>
    </location>
</feature>
<gene>
    <name evidence="2" type="ORF">GCM10022222_28020</name>
</gene>
<evidence type="ECO:0000313" key="3">
    <source>
        <dbReference type="Proteomes" id="UP001500689"/>
    </source>
</evidence>
<reference evidence="3" key="1">
    <citation type="journal article" date="2019" name="Int. J. Syst. Evol. Microbiol.">
        <title>The Global Catalogue of Microorganisms (GCM) 10K type strain sequencing project: providing services to taxonomists for standard genome sequencing and annotation.</title>
        <authorList>
            <consortium name="The Broad Institute Genomics Platform"/>
            <consortium name="The Broad Institute Genome Sequencing Center for Infectious Disease"/>
            <person name="Wu L."/>
            <person name="Ma J."/>
        </authorList>
    </citation>
    <scope>NUCLEOTIDE SEQUENCE [LARGE SCALE GENOMIC DNA]</scope>
    <source>
        <strain evidence="3">JCM 16898</strain>
    </source>
</reference>
<proteinExistence type="predicted"/>
<name>A0ABP6W1L0_9PSEU</name>
<protein>
    <submittedName>
        <fullName evidence="2">Uncharacterized protein</fullName>
    </submittedName>
</protein>
<feature type="compositionally biased region" description="Acidic residues" evidence="1">
    <location>
        <begin position="1"/>
        <end position="13"/>
    </location>
</feature>
<keyword evidence="3" id="KW-1185">Reference proteome</keyword>
<accession>A0ABP6W1L0</accession>